<evidence type="ECO:0000313" key="7">
    <source>
        <dbReference type="Proteomes" id="UP001075225"/>
    </source>
</evidence>
<sequence>MKIKVVLILLVLNSFLYSLEFRTIKFSDFLGEISGITGKNIVISGEINTNFDVFLPTLDLTKIEVLDGLLKDILKVNGLDYMLQDSVILIYNPTIEENPILNDYIIKFKHISKDDVISALNLFNENIKFSVYSDRVLLITTESQFKTIESLIKGLDTSYQLRQLSFTIISTDNSKLKEIGPKIEAVLNPLDHFYFKIITNILTVDSTSIKKDSVTSLINLLKENGVSDLLYNPRVTLIDNKDSVIESVIKTPIKKSRVEVQNNQTVTSDEVEYKDVGLRLNISSVLITNDSVSFSLDLYIENLLDDTDTPRISSRHLKTNVFLTDSNSFLIGGINSKEVITNVKSIPFIENIPILGDITTYKSTKINDYSFSIFITMLPTTNEVMVFPCYLENTPLNSCPNGYFKSTHEPRKGSPLAGNGGRALGYI</sequence>
<comment type="subcellular location">
    <subcellularLocation>
        <location evidence="1">Membrane</location>
    </subcellularLocation>
</comment>
<dbReference type="Pfam" id="PF00263">
    <property type="entry name" value="Secretin"/>
    <property type="match status" value="1"/>
</dbReference>
<evidence type="ECO:0000313" key="6">
    <source>
        <dbReference type="EMBL" id="MCZ6159807.1"/>
    </source>
</evidence>
<evidence type="ECO:0000256" key="2">
    <source>
        <dbReference type="ARBA" id="ARBA00022729"/>
    </source>
</evidence>
<dbReference type="InterPro" id="IPR004846">
    <property type="entry name" value="T2SS/T3SS_dom"/>
</dbReference>
<reference evidence="6" key="1">
    <citation type="submission" date="2022-12" db="EMBL/GenBank/DDBJ databases">
        <title>Species Delineation and Comparative Genomics within the Campylobacter ureolyticus Complex.</title>
        <authorList>
            <person name="Maki J."/>
            <person name="Howard M."/>
            <person name="Connelly S."/>
            <person name="Hardy D.J."/>
            <person name="Cameron A."/>
        </authorList>
    </citation>
    <scope>NUCLEOTIDE SEQUENCE</scope>
    <source>
        <strain evidence="6">URMC_787</strain>
    </source>
</reference>
<evidence type="ECO:0000256" key="4">
    <source>
        <dbReference type="RuleBase" id="RU004003"/>
    </source>
</evidence>
<keyword evidence="2" id="KW-0732">Signal</keyword>
<dbReference type="AlphaFoldDB" id="A0A9Q4KKK3"/>
<gene>
    <name evidence="6" type="ORF">O6B32_04855</name>
</gene>
<dbReference type="PANTHER" id="PTHR30332">
    <property type="entry name" value="PROBABLE GENERAL SECRETION PATHWAY PROTEIN D"/>
    <property type="match status" value="1"/>
</dbReference>
<dbReference type="InterPro" id="IPR001775">
    <property type="entry name" value="GspD/PilQ"/>
</dbReference>
<comment type="similarity">
    <text evidence="4">Belongs to the bacterial secretin family.</text>
</comment>
<dbReference type="InterPro" id="IPR050810">
    <property type="entry name" value="Bact_Secretion_Sys_Channel"/>
</dbReference>
<organism evidence="6 7">
    <name type="scientific">Campylobacter ureolyticus</name>
    <dbReference type="NCBI Taxonomy" id="827"/>
    <lineage>
        <taxon>Bacteria</taxon>
        <taxon>Pseudomonadati</taxon>
        <taxon>Campylobacterota</taxon>
        <taxon>Epsilonproteobacteria</taxon>
        <taxon>Campylobacterales</taxon>
        <taxon>Campylobacteraceae</taxon>
        <taxon>Campylobacter</taxon>
    </lineage>
</organism>
<feature type="domain" description="Type II/III secretion system secretin-like" evidence="5">
    <location>
        <begin position="221"/>
        <end position="376"/>
    </location>
</feature>
<keyword evidence="3" id="KW-0472">Membrane</keyword>
<name>A0A9Q4KKK3_9BACT</name>
<dbReference type="Proteomes" id="UP001075225">
    <property type="component" value="Unassembled WGS sequence"/>
</dbReference>
<protein>
    <recommendedName>
        <fullName evidence="5">Type II/III secretion system secretin-like domain-containing protein</fullName>
    </recommendedName>
</protein>
<accession>A0A9Q4KKK3</accession>
<dbReference type="PRINTS" id="PR00811">
    <property type="entry name" value="BCTERIALGSPD"/>
</dbReference>
<dbReference type="GO" id="GO:0009306">
    <property type="term" value="P:protein secretion"/>
    <property type="evidence" value="ECO:0007669"/>
    <property type="project" value="InterPro"/>
</dbReference>
<evidence type="ECO:0000256" key="3">
    <source>
        <dbReference type="ARBA" id="ARBA00023136"/>
    </source>
</evidence>
<proteinExistence type="inferred from homology"/>
<dbReference type="GO" id="GO:0016020">
    <property type="term" value="C:membrane"/>
    <property type="evidence" value="ECO:0007669"/>
    <property type="project" value="UniProtKB-SubCell"/>
</dbReference>
<dbReference type="RefSeq" id="WP_269484662.1">
    <property type="nucleotide sequence ID" value="NZ_JAPXGO010000003.1"/>
</dbReference>
<evidence type="ECO:0000256" key="1">
    <source>
        <dbReference type="ARBA" id="ARBA00004370"/>
    </source>
</evidence>
<comment type="caution">
    <text evidence="6">The sequence shown here is derived from an EMBL/GenBank/DDBJ whole genome shotgun (WGS) entry which is preliminary data.</text>
</comment>
<dbReference type="GO" id="GO:0015627">
    <property type="term" value="C:type II protein secretion system complex"/>
    <property type="evidence" value="ECO:0007669"/>
    <property type="project" value="TreeGrafter"/>
</dbReference>
<dbReference type="PANTHER" id="PTHR30332:SF24">
    <property type="entry name" value="SECRETIN GSPD-RELATED"/>
    <property type="match status" value="1"/>
</dbReference>
<dbReference type="EMBL" id="JAPXGO010000003">
    <property type="protein sequence ID" value="MCZ6159807.1"/>
    <property type="molecule type" value="Genomic_DNA"/>
</dbReference>
<evidence type="ECO:0000259" key="5">
    <source>
        <dbReference type="Pfam" id="PF00263"/>
    </source>
</evidence>